<dbReference type="Pfam" id="PF13879">
    <property type="entry name" value="Hmw_CFAP97"/>
    <property type="match status" value="1"/>
</dbReference>
<proteinExistence type="inferred from homology"/>
<keyword evidence="3" id="KW-1185">Reference proteome</keyword>
<organism evidence="2 3">
    <name type="scientific">Poecilia formosa</name>
    <name type="common">Amazon molly</name>
    <name type="synonym">Limia formosa</name>
    <dbReference type="NCBI Taxonomy" id="48698"/>
    <lineage>
        <taxon>Eukaryota</taxon>
        <taxon>Metazoa</taxon>
        <taxon>Chordata</taxon>
        <taxon>Craniata</taxon>
        <taxon>Vertebrata</taxon>
        <taxon>Euteleostomi</taxon>
        <taxon>Actinopterygii</taxon>
        <taxon>Neopterygii</taxon>
        <taxon>Teleostei</taxon>
        <taxon>Neoteleostei</taxon>
        <taxon>Acanthomorphata</taxon>
        <taxon>Ovalentaria</taxon>
        <taxon>Atherinomorphae</taxon>
        <taxon>Cyprinodontiformes</taxon>
        <taxon>Poeciliidae</taxon>
        <taxon>Poeciliinae</taxon>
        <taxon>Poecilia</taxon>
    </lineage>
</organism>
<dbReference type="GeneTree" id="ENSGT00940000164099"/>
<protein>
    <submittedName>
        <fullName evidence="2">Uncharacterized protein</fullName>
    </submittedName>
</protein>
<dbReference type="Ensembl" id="ENSPFOT00000017166.2">
    <property type="protein sequence ID" value="ENSPFOP00000017144.2"/>
    <property type="gene ID" value="ENSPFOG00000017076.2"/>
</dbReference>
<dbReference type="OMA" id="MHKSYQP"/>
<name>A0A087YGJ1_POEFO</name>
<dbReference type="PANTHER" id="PTHR33768:SF6">
    <property type="entry name" value="SI:CH211-284K5.2"/>
    <property type="match status" value="1"/>
</dbReference>
<reference evidence="2" key="2">
    <citation type="submission" date="2025-08" db="UniProtKB">
        <authorList>
            <consortium name="Ensembl"/>
        </authorList>
    </citation>
    <scope>IDENTIFICATION</scope>
</reference>
<dbReference type="PANTHER" id="PTHR33768">
    <property type="entry name" value="MIP11318P"/>
    <property type="match status" value="1"/>
</dbReference>
<reference evidence="3" key="1">
    <citation type="submission" date="2013-10" db="EMBL/GenBank/DDBJ databases">
        <authorList>
            <person name="Schartl M."/>
            <person name="Warren W."/>
        </authorList>
    </citation>
    <scope>NUCLEOTIDE SEQUENCE [LARGE SCALE GENOMIC DNA]</scope>
    <source>
        <strain evidence="3">female</strain>
    </source>
</reference>
<dbReference type="InterPro" id="IPR029488">
    <property type="entry name" value="Hmw/CFAP97"/>
</dbReference>
<dbReference type="EMBL" id="AYCK01024102">
    <property type="status" value="NOT_ANNOTATED_CDS"/>
    <property type="molecule type" value="Genomic_DNA"/>
</dbReference>
<dbReference type="STRING" id="48698.ENSPFOP00000017144"/>
<dbReference type="Proteomes" id="UP000028760">
    <property type="component" value="Unassembled WGS sequence"/>
</dbReference>
<sequence length="157" mass="18904">MYKCYQPFNPVASRFLQQKWEFRRYSTHLHKVQFAHPVVDTRRVLTSANSQYKMKRLQVSKEKAKQITMKDNRLLASRMANIKGTVDHRNEYRRKSLNAGKRKQDLMVISEGNQAMYQRLLSRKSVYSREHWLGDWEKTERLLKHMSRYPKEQAAKQ</sequence>
<reference evidence="2" key="3">
    <citation type="submission" date="2025-09" db="UniProtKB">
        <authorList>
            <consortium name="Ensembl"/>
        </authorList>
    </citation>
    <scope>IDENTIFICATION</scope>
</reference>
<evidence type="ECO:0000313" key="3">
    <source>
        <dbReference type="Proteomes" id="UP000028760"/>
    </source>
</evidence>
<dbReference type="InterPro" id="IPR038792">
    <property type="entry name" value="CFAP97D1/2"/>
</dbReference>
<dbReference type="eggNOG" id="ENOG502RZDZ">
    <property type="taxonomic scope" value="Eukaryota"/>
</dbReference>
<dbReference type="AlphaFoldDB" id="A0A087YGJ1"/>
<evidence type="ECO:0000313" key="2">
    <source>
        <dbReference type="Ensembl" id="ENSPFOP00000017144.2"/>
    </source>
</evidence>
<accession>A0A087YGJ1</accession>
<comment type="similarity">
    <text evidence="1">Belongs to the CFAP97 family.</text>
</comment>
<evidence type="ECO:0000256" key="1">
    <source>
        <dbReference type="ARBA" id="ARBA00008315"/>
    </source>
</evidence>
<dbReference type="EMBL" id="AYCK01024101">
    <property type="status" value="NOT_ANNOTATED_CDS"/>
    <property type="molecule type" value="Genomic_DNA"/>
</dbReference>